<comment type="caution">
    <text evidence="1">The sequence shown here is derived from an EMBL/GenBank/DDBJ whole genome shotgun (WGS) entry which is preliminary data.</text>
</comment>
<name>A0A9N9BPW9_9GLOM</name>
<sequence>MSTNITAENVRSCSLNNGKMKIKIKGFLPSCAHIISFYPRTAQKVIENSTSSNIPNHSLICKASLTDSSLPKPCDDSTCLIANIEFVGYSKLFGFIWKKCSRDIKNHFKNIEKEAKKLLQGSAGNLCFIEYDPSKKTRRNKRKKTKLDDSELGITMDDPTYKEWYNKEIERIEHIKHIVNGTVDNNLFEQRSTMDYVIHNDWLSG</sequence>
<dbReference type="AlphaFoldDB" id="A0A9N9BPW9"/>
<keyword evidence="2" id="KW-1185">Reference proteome</keyword>
<gene>
    <name evidence="1" type="ORF">ALEPTO_LOCUS6858</name>
</gene>
<accession>A0A9N9BPW9</accession>
<dbReference type="EMBL" id="CAJVPS010002581">
    <property type="protein sequence ID" value="CAG8572036.1"/>
    <property type="molecule type" value="Genomic_DNA"/>
</dbReference>
<protein>
    <submittedName>
        <fullName evidence="1">2933_t:CDS:1</fullName>
    </submittedName>
</protein>
<reference evidence="1" key="1">
    <citation type="submission" date="2021-06" db="EMBL/GenBank/DDBJ databases">
        <authorList>
            <person name="Kallberg Y."/>
            <person name="Tangrot J."/>
            <person name="Rosling A."/>
        </authorList>
    </citation>
    <scope>NUCLEOTIDE SEQUENCE</scope>
    <source>
        <strain evidence="1">FL130A</strain>
    </source>
</reference>
<dbReference type="Proteomes" id="UP000789508">
    <property type="component" value="Unassembled WGS sequence"/>
</dbReference>
<proteinExistence type="predicted"/>
<evidence type="ECO:0000313" key="1">
    <source>
        <dbReference type="EMBL" id="CAG8572036.1"/>
    </source>
</evidence>
<organism evidence="1 2">
    <name type="scientific">Ambispora leptoticha</name>
    <dbReference type="NCBI Taxonomy" id="144679"/>
    <lineage>
        <taxon>Eukaryota</taxon>
        <taxon>Fungi</taxon>
        <taxon>Fungi incertae sedis</taxon>
        <taxon>Mucoromycota</taxon>
        <taxon>Glomeromycotina</taxon>
        <taxon>Glomeromycetes</taxon>
        <taxon>Archaeosporales</taxon>
        <taxon>Ambisporaceae</taxon>
        <taxon>Ambispora</taxon>
    </lineage>
</organism>
<dbReference type="OrthoDB" id="10553367at2759"/>
<evidence type="ECO:0000313" key="2">
    <source>
        <dbReference type="Proteomes" id="UP000789508"/>
    </source>
</evidence>